<comment type="caution">
    <text evidence="3">The sequence shown here is derived from an EMBL/GenBank/DDBJ whole genome shotgun (WGS) entry which is preliminary data.</text>
</comment>
<evidence type="ECO:0000313" key="3">
    <source>
        <dbReference type="EMBL" id="KAK1403279.1"/>
    </source>
</evidence>
<dbReference type="EMBL" id="JAUIZM010000001">
    <property type="protein sequence ID" value="KAK1403279.1"/>
    <property type="molecule type" value="Genomic_DNA"/>
</dbReference>
<dbReference type="AlphaFoldDB" id="A0AAD8NB00"/>
<dbReference type="Proteomes" id="UP001237642">
    <property type="component" value="Unassembled WGS sequence"/>
</dbReference>
<evidence type="ECO:0000256" key="2">
    <source>
        <dbReference type="SAM" id="SignalP"/>
    </source>
</evidence>
<feature type="compositionally biased region" description="Acidic residues" evidence="1">
    <location>
        <begin position="92"/>
        <end position="101"/>
    </location>
</feature>
<evidence type="ECO:0000256" key="1">
    <source>
        <dbReference type="SAM" id="MobiDB-lite"/>
    </source>
</evidence>
<proteinExistence type="predicted"/>
<sequence length="101" mass="10962">MAFLTKLYLVALVLILLSNHSAWCISTSSLSQSTKQHSRWFSDCGNRYRKLGHLNCEDANGLANLDRASWSQSLKEALSPPPAPVTKGAAPSEDDAPPPPN</sequence>
<keyword evidence="4" id="KW-1185">Reference proteome</keyword>
<feature type="signal peptide" evidence="2">
    <location>
        <begin position="1"/>
        <end position="24"/>
    </location>
</feature>
<feature type="region of interest" description="Disordered" evidence="1">
    <location>
        <begin position="73"/>
        <end position="101"/>
    </location>
</feature>
<gene>
    <name evidence="3" type="ORF">POM88_002884</name>
</gene>
<name>A0AAD8NB00_9APIA</name>
<organism evidence="3 4">
    <name type="scientific">Heracleum sosnowskyi</name>
    <dbReference type="NCBI Taxonomy" id="360622"/>
    <lineage>
        <taxon>Eukaryota</taxon>
        <taxon>Viridiplantae</taxon>
        <taxon>Streptophyta</taxon>
        <taxon>Embryophyta</taxon>
        <taxon>Tracheophyta</taxon>
        <taxon>Spermatophyta</taxon>
        <taxon>Magnoliopsida</taxon>
        <taxon>eudicotyledons</taxon>
        <taxon>Gunneridae</taxon>
        <taxon>Pentapetalae</taxon>
        <taxon>asterids</taxon>
        <taxon>campanulids</taxon>
        <taxon>Apiales</taxon>
        <taxon>Apiaceae</taxon>
        <taxon>Apioideae</taxon>
        <taxon>apioid superclade</taxon>
        <taxon>Tordylieae</taxon>
        <taxon>Tordyliinae</taxon>
        <taxon>Heracleum</taxon>
    </lineage>
</organism>
<accession>A0AAD8NB00</accession>
<reference evidence="3" key="1">
    <citation type="submission" date="2023-02" db="EMBL/GenBank/DDBJ databases">
        <title>Genome of toxic invasive species Heracleum sosnowskyi carries increased number of genes despite the absence of recent whole-genome duplications.</title>
        <authorList>
            <person name="Schelkunov M."/>
            <person name="Shtratnikova V."/>
            <person name="Makarenko M."/>
            <person name="Klepikova A."/>
            <person name="Omelchenko D."/>
            <person name="Novikova G."/>
            <person name="Obukhova E."/>
            <person name="Bogdanov V."/>
            <person name="Penin A."/>
            <person name="Logacheva M."/>
        </authorList>
    </citation>
    <scope>NUCLEOTIDE SEQUENCE</scope>
    <source>
        <strain evidence="3">Hsosn_3</strain>
        <tissue evidence="3">Leaf</tissue>
    </source>
</reference>
<keyword evidence="2" id="KW-0732">Signal</keyword>
<reference evidence="3" key="2">
    <citation type="submission" date="2023-05" db="EMBL/GenBank/DDBJ databases">
        <authorList>
            <person name="Schelkunov M.I."/>
        </authorList>
    </citation>
    <scope>NUCLEOTIDE SEQUENCE</scope>
    <source>
        <strain evidence="3">Hsosn_3</strain>
        <tissue evidence="3">Leaf</tissue>
    </source>
</reference>
<feature type="chain" id="PRO_5042202720" evidence="2">
    <location>
        <begin position="25"/>
        <end position="101"/>
    </location>
</feature>
<evidence type="ECO:0000313" key="4">
    <source>
        <dbReference type="Proteomes" id="UP001237642"/>
    </source>
</evidence>
<protein>
    <submittedName>
        <fullName evidence="3">Uncharacterized protein</fullName>
    </submittedName>
</protein>